<name>A0ABW2TU31_9PSEU</name>
<dbReference type="Proteomes" id="UP001596512">
    <property type="component" value="Unassembled WGS sequence"/>
</dbReference>
<evidence type="ECO:0000313" key="1">
    <source>
        <dbReference type="EMBL" id="MFC7617367.1"/>
    </source>
</evidence>
<gene>
    <name evidence="1" type="ORF">ACFQV2_32055</name>
</gene>
<proteinExistence type="predicted"/>
<dbReference type="EMBL" id="JBHTEY010000004">
    <property type="protein sequence ID" value="MFC7617367.1"/>
    <property type="molecule type" value="Genomic_DNA"/>
</dbReference>
<organism evidence="1 2">
    <name type="scientific">Actinokineospora soli</name>
    <dbReference type="NCBI Taxonomy" id="1048753"/>
    <lineage>
        <taxon>Bacteria</taxon>
        <taxon>Bacillati</taxon>
        <taxon>Actinomycetota</taxon>
        <taxon>Actinomycetes</taxon>
        <taxon>Pseudonocardiales</taxon>
        <taxon>Pseudonocardiaceae</taxon>
        <taxon>Actinokineospora</taxon>
    </lineage>
</organism>
<evidence type="ECO:0000313" key="2">
    <source>
        <dbReference type="Proteomes" id="UP001596512"/>
    </source>
</evidence>
<comment type="caution">
    <text evidence="1">The sequence shown here is derived from an EMBL/GenBank/DDBJ whole genome shotgun (WGS) entry which is preliminary data.</text>
</comment>
<protein>
    <submittedName>
        <fullName evidence="1">Uncharacterized protein</fullName>
    </submittedName>
</protein>
<reference evidence="2" key="1">
    <citation type="journal article" date="2019" name="Int. J. Syst. Evol. Microbiol.">
        <title>The Global Catalogue of Microorganisms (GCM) 10K type strain sequencing project: providing services to taxonomists for standard genome sequencing and annotation.</title>
        <authorList>
            <consortium name="The Broad Institute Genomics Platform"/>
            <consortium name="The Broad Institute Genome Sequencing Center for Infectious Disease"/>
            <person name="Wu L."/>
            <person name="Ma J."/>
        </authorList>
    </citation>
    <scope>NUCLEOTIDE SEQUENCE [LARGE SCALE GENOMIC DNA]</scope>
    <source>
        <strain evidence="2">JCM 17695</strain>
    </source>
</reference>
<sequence>MAPCERFELTVGFGADRAPERIWLIEDEFALDAGEDVPGRPQVTADAAGQVRAVFTDLAPQRSYGLGWAAVHGATPD</sequence>
<keyword evidence="2" id="KW-1185">Reference proteome</keyword>
<accession>A0ABW2TU31</accession>